<name>A0A8R1DNA9_CAEJA</name>
<accession>A0A8R1DNA9</accession>
<sequence>MNNSERYSYPRTNENGSTDWSPTVAVAILLQMVLNGSVSPLDLAGPESEPEVGQEKIIDVIRREDPVFTAATLHQKLTQRPMRNVTNVLEVVADTLKLPSAAFTSRAYRSISDALISRSLCDVGGTSISWRCAIFENSPWARIDKYRHETELPNENVPKKNRKELIRAINLNNWVSAPVKAFNPEEPDPSAKETKFNLIKAIRQVIVMKRSESPTEVLGGQMVCPVVDCPIEAKDYIGKFDEHWFQVHEERKNELKYRCAQCINGQTCSFKSYSAHRSKRHPVESPVFRWVYDE</sequence>
<dbReference type="EnsemblMetazoa" id="CJA07522.1">
    <property type="protein sequence ID" value="CJA07522.1"/>
    <property type="gene ID" value="WBGene00126726"/>
</dbReference>
<proteinExistence type="predicted"/>
<protein>
    <submittedName>
        <fullName evidence="1">Uncharacterized protein</fullName>
    </submittedName>
</protein>
<evidence type="ECO:0000313" key="2">
    <source>
        <dbReference type="Proteomes" id="UP000005237"/>
    </source>
</evidence>
<dbReference type="Proteomes" id="UP000005237">
    <property type="component" value="Unassembled WGS sequence"/>
</dbReference>
<keyword evidence="2" id="KW-1185">Reference proteome</keyword>
<reference evidence="1" key="2">
    <citation type="submission" date="2022-06" db="UniProtKB">
        <authorList>
            <consortium name="EnsemblMetazoa"/>
        </authorList>
    </citation>
    <scope>IDENTIFICATION</scope>
    <source>
        <strain evidence="1">DF5081</strain>
    </source>
</reference>
<reference evidence="2" key="1">
    <citation type="submission" date="2010-08" db="EMBL/GenBank/DDBJ databases">
        <authorList>
            <consortium name="Caenorhabditis japonica Sequencing Consortium"/>
            <person name="Wilson R.K."/>
        </authorList>
    </citation>
    <scope>NUCLEOTIDE SEQUENCE [LARGE SCALE GENOMIC DNA]</scope>
    <source>
        <strain evidence="2">DF5081</strain>
    </source>
</reference>
<dbReference type="AlphaFoldDB" id="A0A8R1DNA9"/>
<organism evidence="1 2">
    <name type="scientific">Caenorhabditis japonica</name>
    <dbReference type="NCBI Taxonomy" id="281687"/>
    <lineage>
        <taxon>Eukaryota</taxon>
        <taxon>Metazoa</taxon>
        <taxon>Ecdysozoa</taxon>
        <taxon>Nematoda</taxon>
        <taxon>Chromadorea</taxon>
        <taxon>Rhabditida</taxon>
        <taxon>Rhabditina</taxon>
        <taxon>Rhabditomorpha</taxon>
        <taxon>Rhabditoidea</taxon>
        <taxon>Rhabditidae</taxon>
        <taxon>Peloderinae</taxon>
        <taxon>Caenorhabditis</taxon>
    </lineage>
</organism>
<evidence type="ECO:0000313" key="1">
    <source>
        <dbReference type="EnsemblMetazoa" id="CJA07522.1"/>
    </source>
</evidence>